<dbReference type="PANTHER" id="PTHR32054">
    <property type="entry name" value="HEAVY CHAIN, PUTATIVE, EXPRESSED-RELATED-RELATED"/>
    <property type="match status" value="1"/>
</dbReference>
<gene>
    <name evidence="5" type="ORF">SORBI_3009G221701</name>
</gene>
<dbReference type="InParanoid" id="A0A219D8C0"/>
<dbReference type="GO" id="GO:0009903">
    <property type="term" value="P:chloroplast avoidance movement"/>
    <property type="evidence" value="ECO:0000318"/>
    <property type="project" value="GO_Central"/>
</dbReference>
<protein>
    <submittedName>
        <fullName evidence="5">Uncharacterized protein</fullName>
    </submittedName>
</protein>
<name>A0A219D8C0_SORBI</name>
<dbReference type="Proteomes" id="UP000000768">
    <property type="component" value="Chromosome 9"/>
</dbReference>
<evidence type="ECO:0000256" key="1">
    <source>
        <dbReference type="ARBA" id="ARBA00005485"/>
    </source>
</evidence>
<feature type="compositionally biased region" description="Low complexity" evidence="4">
    <location>
        <begin position="569"/>
        <end position="584"/>
    </location>
</feature>
<feature type="compositionally biased region" description="Polar residues" evidence="4">
    <location>
        <begin position="1"/>
        <end position="11"/>
    </location>
</feature>
<keyword evidence="6" id="KW-1185">Reference proteome</keyword>
<feature type="compositionally biased region" description="Basic and acidic residues" evidence="4">
    <location>
        <begin position="233"/>
        <end position="246"/>
    </location>
</feature>
<dbReference type="STRING" id="4558.A0A219D8C0"/>
<feature type="region of interest" description="Disordered" evidence="4">
    <location>
        <begin position="233"/>
        <end position="253"/>
    </location>
</feature>
<feature type="compositionally biased region" description="Basic residues" evidence="4">
    <location>
        <begin position="30"/>
        <end position="44"/>
    </location>
</feature>
<reference evidence="6" key="2">
    <citation type="journal article" date="2018" name="Plant J.">
        <title>The Sorghum bicolor reference genome: improved assembly, gene annotations, a transcriptome atlas, and signatures of genome organization.</title>
        <authorList>
            <person name="McCormick R.F."/>
            <person name="Truong S.K."/>
            <person name="Sreedasyam A."/>
            <person name="Jenkins J."/>
            <person name="Shu S."/>
            <person name="Sims D."/>
            <person name="Kennedy M."/>
            <person name="Amirebrahimi M."/>
            <person name="Weers B.D."/>
            <person name="McKinley B."/>
            <person name="Mattison A."/>
            <person name="Morishige D.T."/>
            <person name="Grimwood J."/>
            <person name="Schmutz J."/>
            <person name="Mullet J.E."/>
        </authorList>
    </citation>
    <scope>NUCLEOTIDE SEQUENCE [LARGE SCALE GENOMIC DNA]</scope>
    <source>
        <strain evidence="6">cv. BTx623</strain>
    </source>
</reference>
<evidence type="ECO:0000256" key="4">
    <source>
        <dbReference type="SAM" id="MobiDB-lite"/>
    </source>
</evidence>
<dbReference type="EMBL" id="CM000768">
    <property type="protein sequence ID" value="EES19900.3"/>
    <property type="molecule type" value="Genomic_DNA"/>
</dbReference>
<dbReference type="PANTHER" id="PTHR32054:SF76">
    <property type="entry name" value="OS05G0550100 PROTEIN"/>
    <property type="match status" value="1"/>
</dbReference>
<feature type="compositionally biased region" description="Basic and acidic residues" evidence="4">
    <location>
        <begin position="55"/>
        <end position="78"/>
    </location>
</feature>
<dbReference type="OrthoDB" id="685331at2759"/>
<evidence type="ECO:0000313" key="6">
    <source>
        <dbReference type="Proteomes" id="UP000000768"/>
    </source>
</evidence>
<reference evidence="5 6" key="1">
    <citation type="journal article" date="2009" name="Nature">
        <title>The Sorghum bicolor genome and the diversification of grasses.</title>
        <authorList>
            <person name="Paterson A.H."/>
            <person name="Bowers J.E."/>
            <person name="Bruggmann R."/>
            <person name="Dubchak I."/>
            <person name="Grimwood J."/>
            <person name="Gundlach H."/>
            <person name="Haberer G."/>
            <person name="Hellsten U."/>
            <person name="Mitros T."/>
            <person name="Poliakov A."/>
            <person name="Schmutz J."/>
            <person name="Spannagl M."/>
            <person name="Tang H."/>
            <person name="Wang X."/>
            <person name="Wicker T."/>
            <person name="Bharti A.K."/>
            <person name="Chapman J."/>
            <person name="Feltus F.A."/>
            <person name="Gowik U."/>
            <person name="Grigoriev I.V."/>
            <person name="Lyons E."/>
            <person name="Maher C.A."/>
            <person name="Martis M."/>
            <person name="Narechania A."/>
            <person name="Otillar R.P."/>
            <person name="Penning B.W."/>
            <person name="Salamov A.A."/>
            <person name="Wang Y."/>
            <person name="Zhang L."/>
            <person name="Carpita N.C."/>
            <person name="Freeling M."/>
            <person name="Gingle A.R."/>
            <person name="Hash C.T."/>
            <person name="Keller B."/>
            <person name="Klein P."/>
            <person name="Kresovich S."/>
            <person name="McCann M.C."/>
            <person name="Ming R."/>
            <person name="Peterson D.G."/>
            <person name="Mehboob-ur-Rahman"/>
            <person name="Ware D."/>
            <person name="Westhoff P."/>
            <person name="Mayer K.F."/>
            <person name="Messing J."/>
            <person name="Rokhsar D.S."/>
        </authorList>
    </citation>
    <scope>NUCLEOTIDE SEQUENCE [LARGE SCALE GENOMIC DNA]</scope>
    <source>
        <strain evidence="6">cv. BTx623</strain>
    </source>
</reference>
<comment type="similarity">
    <text evidence="1">Belongs to the WEB family.</text>
</comment>
<feature type="compositionally biased region" description="Basic and acidic residues" evidence="4">
    <location>
        <begin position="559"/>
        <end position="568"/>
    </location>
</feature>
<evidence type="ECO:0000256" key="3">
    <source>
        <dbReference type="SAM" id="Coils"/>
    </source>
</evidence>
<organism evidence="5 6">
    <name type="scientific">Sorghum bicolor</name>
    <name type="common">Sorghum</name>
    <name type="synonym">Sorghum vulgare</name>
    <dbReference type="NCBI Taxonomy" id="4558"/>
    <lineage>
        <taxon>Eukaryota</taxon>
        <taxon>Viridiplantae</taxon>
        <taxon>Streptophyta</taxon>
        <taxon>Embryophyta</taxon>
        <taxon>Tracheophyta</taxon>
        <taxon>Spermatophyta</taxon>
        <taxon>Magnoliopsida</taxon>
        <taxon>Liliopsida</taxon>
        <taxon>Poales</taxon>
        <taxon>Poaceae</taxon>
        <taxon>PACMAD clade</taxon>
        <taxon>Panicoideae</taxon>
        <taxon>Andropogonodae</taxon>
        <taxon>Andropogoneae</taxon>
        <taxon>Sorghinae</taxon>
        <taxon>Sorghum</taxon>
    </lineage>
</organism>
<feature type="coiled-coil region" evidence="3">
    <location>
        <begin position="294"/>
        <end position="398"/>
    </location>
</feature>
<dbReference type="GO" id="GO:0009904">
    <property type="term" value="P:chloroplast accumulation movement"/>
    <property type="evidence" value="ECO:0000318"/>
    <property type="project" value="GO_Central"/>
</dbReference>
<sequence>MEGKMEQNSGEIRSGEAMSIFGQSIDVRRSGRSRRTRRATHKKFSPANDSPARPSLERLHQRRAVVTERERGRAESELSRATGMAQELEQQIEQANAMARSSHRSELQRTHPSGSGSTRRKKLGLLVDAEAPGADQPRGQSNTLLVEVMQELDRVKRELRDLQREVKSARETPTPTPTPGAMSPGSRPLDGAEREAGEDNEERGRGIVELAVAGGFREGVQATRALADVLRRDRSLGDPSDPEDRFATASSSDVGLESADTAVVVPATEEAGHAESALTIVQHGEHEHDGSSSRQAAESELTSARVELESIKEEGARFTGSVERTRMETARVTEEIVLLAEQEERASAQVQQLNARLLRARTRLDAATAADERAEAVLAELSAALRQLGEETEAAEKDRTLTELENQCVREDADTVGAEIAAVELRVRESVKELEAARASEAVATAKLRAAVEAATLARAAVMSQQTSGNVTIARFEYEYLSGRPEVVRTVAEKKVAAAKAWAEALRAGEKEIEMRIEMIEKEMAETRAKEADGTDGTSGEEPEPRVGLQRAQTRRRPALRDAVEPDTSRTTGTSGTPSSSVVVRKQRPPSFSIKSKKTRTVVSMYLKAVTGKCGG</sequence>
<evidence type="ECO:0000256" key="2">
    <source>
        <dbReference type="ARBA" id="ARBA00023054"/>
    </source>
</evidence>
<feature type="region of interest" description="Disordered" evidence="4">
    <location>
        <begin position="526"/>
        <end position="596"/>
    </location>
</feature>
<dbReference type="Gramene" id="EES19900">
    <property type="protein sequence ID" value="EES19900"/>
    <property type="gene ID" value="SORBI_3009G221701"/>
</dbReference>
<dbReference type="InterPro" id="IPR008545">
    <property type="entry name" value="Web"/>
</dbReference>
<dbReference type="GO" id="GO:0005829">
    <property type="term" value="C:cytosol"/>
    <property type="evidence" value="ECO:0000318"/>
    <property type="project" value="GO_Central"/>
</dbReference>
<keyword evidence="2 3" id="KW-0175">Coiled coil</keyword>
<proteinExistence type="inferred from homology"/>
<dbReference type="KEGG" id="sbi:8069011"/>
<dbReference type="OMA" id="WHSELAV"/>
<evidence type="ECO:0000313" key="5">
    <source>
        <dbReference type="EMBL" id="EES19900.3"/>
    </source>
</evidence>
<dbReference type="AlphaFoldDB" id="A0A219D8C0"/>
<feature type="region of interest" description="Disordered" evidence="4">
    <location>
        <begin position="1"/>
        <end position="121"/>
    </location>
</feature>
<dbReference type="eggNOG" id="ENOG502QR0X">
    <property type="taxonomic scope" value="Eukaryota"/>
</dbReference>
<feature type="compositionally biased region" description="Basic and acidic residues" evidence="4">
    <location>
        <begin position="190"/>
        <end position="204"/>
    </location>
</feature>
<accession>A0A219D8C0</accession>
<dbReference type="Pfam" id="PF05701">
    <property type="entry name" value="WEMBL"/>
    <property type="match status" value="1"/>
</dbReference>
<feature type="region of interest" description="Disordered" evidence="4">
    <location>
        <begin position="164"/>
        <end position="204"/>
    </location>
</feature>